<keyword evidence="1" id="KW-0812">Transmembrane</keyword>
<keyword evidence="1" id="KW-0472">Membrane</keyword>
<dbReference type="Pfam" id="PF09608">
    <property type="entry name" value="Alph_Pro_TM"/>
    <property type="match status" value="1"/>
</dbReference>
<proteinExistence type="predicted"/>
<dbReference type="AlphaFoldDB" id="A0AA41QLW6"/>
<feature type="chain" id="PRO_5041414565" evidence="2">
    <location>
        <begin position="21"/>
        <end position="252"/>
    </location>
</feature>
<accession>A0AA41QLW6</accession>
<sequence>MIRLLLLALAFFLAALPAQAERVVSSVSNTAISISSSFDGETLTMFGNIEPELGTGLPIRGPYHVVIVVEGPLSDRVTRLKTNNFGIWMNTVQVDFNAMPTYFQVLSDAKLREITSPVVISEEKLLPEYQAKAAIETGWWDSVVFANQTVRLLTEQGSFGVREDGVQFLSNTFYSAQLSLPANIPNGAFIARTYVFKDGEIIARKSDGFTVRKSGFERFVGQSATQYPLLYGLVCVALALFTGWLGGVVFKR</sequence>
<comment type="caution">
    <text evidence="3">The sequence shown here is derived from an EMBL/GenBank/DDBJ whole genome shotgun (WGS) entry which is preliminary data.</text>
</comment>
<keyword evidence="2" id="KW-0732">Signal</keyword>
<gene>
    <name evidence="3" type="ORF">ML536_03570</name>
</gene>
<reference evidence="3" key="1">
    <citation type="submission" date="2022-03" db="EMBL/GenBank/DDBJ databases">
        <title>The complete genome sequence of a Methyloterrigena soli.</title>
        <authorList>
            <person name="Zi Z."/>
        </authorList>
    </citation>
    <scope>NUCLEOTIDE SEQUENCE</scope>
    <source>
        <strain evidence="3">M48</strain>
    </source>
</reference>
<name>A0AA41QLW6_9HYPH</name>
<protein>
    <submittedName>
        <fullName evidence="3">TIGR02186 family protein</fullName>
    </submittedName>
</protein>
<keyword evidence="1" id="KW-1133">Transmembrane helix</keyword>
<dbReference type="EMBL" id="JALAZD010000001">
    <property type="protein sequence ID" value="MCI0125901.1"/>
    <property type="molecule type" value="Genomic_DNA"/>
</dbReference>
<keyword evidence="4" id="KW-1185">Reference proteome</keyword>
<evidence type="ECO:0000313" key="3">
    <source>
        <dbReference type="EMBL" id="MCI0125901.1"/>
    </source>
</evidence>
<dbReference type="RefSeq" id="WP_281734987.1">
    <property type="nucleotide sequence ID" value="NZ_JAKETQ010000001.1"/>
</dbReference>
<evidence type="ECO:0000313" key="4">
    <source>
        <dbReference type="Proteomes" id="UP001156140"/>
    </source>
</evidence>
<feature type="transmembrane region" description="Helical" evidence="1">
    <location>
        <begin position="229"/>
        <end position="250"/>
    </location>
</feature>
<dbReference type="InterPro" id="IPR019088">
    <property type="entry name" value="CHP02186-rel_TM"/>
</dbReference>
<organism evidence="3 4">
    <name type="scientific">Paradevosia shaoguanensis</name>
    <dbReference type="NCBI Taxonomy" id="1335043"/>
    <lineage>
        <taxon>Bacteria</taxon>
        <taxon>Pseudomonadati</taxon>
        <taxon>Pseudomonadota</taxon>
        <taxon>Alphaproteobacteria</taxon>
        <taxon>Hyphomicrobiales</taxon>
        <taxon>Devosiaceae</taxon>
        <taxon>Paradevosia</taxon>
    </lineage>
</organism>
<evidence type="ECO:0000256" key="1">
    <source>
        <dbReference type="SAM" id="Phobius"/>
    </source>
</evidence>
<evidence type="ECO:0000256" key="2">
    <source>
        <dbReference type="SAM" id="SignalP"/>
    </source>
</evidence>
<feature type="signal peptide" evidence="2">
    <location>
        <begin position="1"/>
        <end position="20"/>
    </location>
</feature>
<dbReference type="Proteomes" id="UP001156140">
    <property type="component" value="Unassembled WGS sequence"/>
</dbReference>